<keyword evidence="7" id="KW-0811">Translocation</keyword>
<dbReference type="OrthoDB" id="420669at2759"/>
<proteinExistence type="inferred from homology"/>
<dbReference type="GeneID" id="30203381"/>
<dbReference type="Proteomes" id="UP000094112">
    <property type="component" value="Unassembled WGS sequence"/>
</dbReference>
<comment type="similarity">
    <text evidence="2 9">Belongs to the SecY/SEC61-alpha family.</text>
</comment>
<evidence type="ECO:0000256" key="4">
    <source>
        <dbReference type="ARBA" id="ARBA00022692"/>
    </source>
</evidence>
<dbReference type="AlphaFoldDB" id="A0A1E3PAN2"/>
<evidence type="ECO:0000256" key="10">
    <source>
        <dbReference type="SAM" id="Phobius"/>
    </source>
</evidence>
<feature type="transmembrane region" description="Helical" evidence="10">
    <location>
        <begin position="362"/>
        <end position="380"/>
    </location>
</feature>
<feature type="transmembrane region" description="Helical" evidence="10">
    <location>
        <begin position="444"/>
        <end position="462"/>
    </location>
</feature>
<feature type="transmembrane region" description="Helical" evidence="10">
    <location>
        <begin position="143"/>
        <end position="163"/>
    </location>
</feature>
<dbReference type="Gene3D" id="1.10.3370.10">
    <property type="entry name" value="SecY subunit domain"/>
    <property type="match status" value="1"/>
</dbReference>
<name>A0A1E3PAN2_WICAA</name>
<comment type="subcellular location">
    <subcellularLocation>
        <location evidence="1">Endomembrane system</location>
        <topology evidence="1">Multi-pass membrane protein</topology>
    </subcellularLocation>
</comment>
<keyword evidence="3" id="KW-0813">Transport</keyword>
<evidence type="ECO:0000259" key="11">
    <source>
        <dbReference type="Pfam" id="PF10559"/>
    </source>
</evidence>
<evidence type="ECO:0000256" key="9">
    <source>
        <dbReference type="RuleBase" id="RU004349"/>
    </source>
</evidence>
<dbReference type="GO" id="GO:0071261">
    <property type="term" value="C:Ssh1 translocon complex"/>
    <property type="evidence" value="ECO:0007669"/>
    <property type="project" value="EnsemblFungi"/>
</dbReference>
<feature type="domain" description="Translocon Sec61/SecY plug" evidence="11">
    <location>
        <begin position="41"/>
        <end position="73"/>
    </location>
</feature>
<feature type="transmembrane region" description="Helical" evidence="10">
    <location>
        <begin position="33"/>
        <end position="52"/>
    </location>
</feature>
<evidence type="ECO:0000313" key="13">
    <source>
        <dbReference type="Proteomes" id="UP000094112"/>
    </source>
</evidence>
<dbReference type="GO" id="GO:0015031">
    <property type="term" value="P:protein transport"/>
    <property type="evidence" value="ECO:0007669"/>
    <property type="project" value="UniProtKB-KW"/>
</dbReference>
<evidence type="ECO:0000256" key="1">
    <source>
        <dbReference type="ARBA" id="ARBA00004127"/>
    </source>
</evidence>
<evidence type="ECO:0000256" key="5">
    <source>
        <dbReference type="ARBA" id="ARBA00022927"/>
    </source>
</evidence>
<dbReference type="PROSITE" id="PS00755">
    <property type="entry name" value="SECY_1"/>
    <property type="match status" value="1"/>
</dbReference>
<dbReference type="EMBL" id="KV454208">
    <property type="protein sequence ID" value="ODQ62479.1"/>
    <property type="molecule type" value="Genomic_DNA"/>
</dbReference>
<dbReference type="Pfam" id="PF10559">
    <property type="entry name" value="Plug_translocon"/>
    <property type="match status" value="1"/>
</dbReference>
<keyword evidence="8 10" id="KW-0472">Membrane</keyword>
<feature type="transmembrane region" description="Helical" evidence="10">
    <location>
        <begin position="413"/>
        <end position="432"/>
    </location>
</feature>
<gene>
    <name evidence="12" type="ORF">WICANDRAFT_88052</name>
</gene>
<dbReference type="InterPro" id="IPR023201">
    <property type="entry name" value="SecY_dom_sf"/>
</dbReference>
<feature type="transmembrane region" description="Helical" evidence="10">
    <location>
        <begin position="118"/>
        <end position="137"/>
    </location>
</feature>
<organism evidence="12 13">
    <name type="scientific">Wickerhamomyces anomalus (strain ATCC 58044 / CBS 1984 / NCYC 433 / NRRL Y-366-8)</name>
    <name type="common">Yeast</name>
    <name type="synonym">Hansenula anomala</name>
    <dbReference type="NCBI Taxonomy" id="683960"/>
    <lineage>
        <taxon>Eukaryota</taxon>
        <taxon>Fungi</taxon>
        <taxon>Dikarya</taxon>
        <taxon>Ascomycota</taxon>
        <taxon>Saccharomycotina</taxon>
        <taxon>Saccharomycetes</taxon>
        <taxon>Phaffomycetales</taxon>
        <taxon>Wickerhamomycetaceae</taxon>
        <taxon>Wickerhamomyces</taxon>
    </lineage>
</organism>
<dbReference type="Pfam" id="PF00344">
    <property type="entry name" value="SecY"/>
    <property type="match status" value="1"/>
</dbReference>
<sequence length="480" mass="53277">MSGFRLIDLAKPFLPLLPEIELPLEQLTFDDKVIYTIGTAFLYLFAQLPVYGDSKISNDPIYFLRPVFGAEKGTLLEFGVFPIISSGLIFQLLAGLRLIKVNFNQRGDRELFQTLQKVFTIFQYFVLTNLFLFTGYFGYNLTFWQYILINLQLVGTGFVFTLVSEIIDKGYGFGSGALTFVTVNISTNFVGDVIGLNSVKTTRGFESVGALINLVKNLRNKPFKNAIVEAFTRSYLPNLSQVYITTATLLFCIYLQNFRLELPIRSNRVRSVNNVYPIRLLYTGSLPLLFSYVVLFYINIFGYSIVQLVFKNDPNQVAVKIIGHYVTTGFNSNFFVEKPSILYFFAPSKGLFDSLISPLKTLVFFGTVLVTSAWFANIWCSISGSAPRDLANQFKEQGISIAGRRDVSISKELQRVIPVAAVSGAAVLASLSQVGEIFGTDGKNAAIIVAIGAAFGFLELIATDFQQSGGSQNFGSIFGQ</sequence>
<evidence type="ECO:0000256" key="3">
    <source>
        <dbReference type="ARBA" id="ARBA00022448"/>
    </source>
</evidence>
<evidence type="ECO:0000256" key="6">
    <source>
        <dbReference type="ARBA" id="ARBA00022989"/>
    </source>
</evidence>
<keyword evidence="13" id="KW-1185">Reference proteome</keyword>
<keyword evidence="5" id="KW-0653">Protein transport</keyword>
<keyword evidence="6 10" id="KW-1133">Transmembrane helix</keyword>
<dbReference type="STRING" id="683960.A0A1E3PAN2"/>
<dbReference type="GO" id="GO:0005048">
    <property type="term" value="F:signal sequence binding"/>
    <property type="evidence" value="ECO:0007669"/>
    <property type="project" value="EnsemblFungi"/>
</dbReference>
<feature type="transmembrane region" description="Helical" evidence="10">
    <location>
        <begin position="280"/>
        <end position="306"/>
    </location>
</feature>
<dbReference type="PIRSF" id="PIRSF004557">
    <property type="entry name" value="SecY"/>
    <property type="match status" value="1"/>
</dbReference>
<feature type="transmembrane region" description="Helical" evidence="10">
    <location>
        <begin position="78"/>
        <end position="98"/>
    </location>
</feature>
<evidence type="ECO:0000256" key="8">
    <source>
        <dbReference type="ARBA" id="ARBA00023136"/>
    </source>
</evidence>
<dbReference type="RefSeq" id="XP_019041686.1">
    <property type="nucleotide sequence ID" value="XM_019186135.1"/>
</dbReference>
<dbReference type="InterPro" id="IPR002208">
    <property type="entry name" value="SecY/SEC61-alpha"/>
</dbReference>
<protein>
    <recommendedName>
        <fullName evidence="11">Translocon Sec61/SecY plug domain-containing protein</fullName>
    </recommendedName>
</protein>
<feature type="transmembrane region" description="Helical" evidence="10">
    <location>
        <begin position="170"/>
        <end position="190"/>
    </location>
</feature>
<dbReference type="InterPro" id="IPR030659">
    <property type="entry name" value="SecY_CS"/>
</dbReference>
<dbReference type="GO" id="GO:0006614">
    <property type="term" value="P:SRP-dependent cotranslational protein targeting to membrane"/>
    <property type="evidence" value="ECO:0007669"/>
    <property type="project" value="EnsemblFungi"/>
</dbReference>
<evidence type="ECO:0000256" key="2">
    <source>
        <dbReference type="ARBA" id="ARBA00005751"/>
    </source>
</evidence>
<dbReference type="InterPro" id="IPR019561">
    <property type="entry name" value="Translocon_Sec61/SecY_plug_dom"/>
</dbReference>
<dbReference type="SUPFAM" id="SSF103491">
    <property type="entry name" value="Preprotein translocase SecY subunit"/>
    <property type="match status" value="1"/>
</dbReference>
<reference evidence="12 13" key="1">
    <citation type="journal article" date="2016" name="Proc. Natl. Acad. Sci. U.S.A.">
        <title>Comparative genomics of biotechnologically important yeasts.</title>
        <authorList>
            <person name="Riley R."/>
            <person name="Haridas S."/>
            <person name="Wolfe K.H."/>
            <person name="Lopes M.R."/>
            <person name="Hittinger C.T."/>
            <person name="Goeker M."/>
            <person name="Salamov A.A."/>
            <person name="Wisecaver J.H."/>
            <person name="Long T.M."/>
            <person name="Calvey C.H."/>
            <person name="Aerts A.L."/>
            <person name="Barry K.W."/>
            <person name="Choi C."/>
            <person name="Clum A."/>
            <person name="Coughlan A.Y."/>
            <person name="Deshpande S."/>
            <person name="Douglass A.P."/>
            <person name="Hanson S.J."/>
            <person name="Klenk H.-P."/>
            <person name="LaButti K.M."/>
            <person name="Lapidus A."/>
            <person name="Lindquist E.A."/>
            <person name="Lipzen A.M."/>
            <person name="Meier-Kolthoff J.P."/>
            <person name="Ohm R.A."/>
            <person name="Otillar R.P."/>
            <person name="Pangilinan J.L."/>
            <person name="Peng Y."/>
            <person name="Rokas A."/>
            <person name="Rosa C.A."/>
            <person name="Scheuner C."/>
            <person name="Sibirny A.A."/>
            <person name="Slot J.C."/>
            <person name="Stielow J.B."/>
            <person name="Sun H."/>
            <person name="Kurtzman C.P."/>
            <person name="Blackwell M."/>
            <person name="Grigoriev I.V."/>
            <person name="Jeffries T.W."/>
        </authorList>
    </citation>
    <scope>NUCLEOTIDE SEQUENCE [LARGE SCALE GENOMIC DNA]</scope>
    <source>
        <strain evidence="13">ATCC 58044 / CBS 1984 / NCYC 433 / NRRL Y-366-8</strain>
    </source>
</reference>
<keyword evidence="4 10" id="KW-0812">Transmembrane</keyword>
<dbReference type="PANTHER" id="PTHR10906">
    <property type="entry name" value="SECY/SEC61-ALPHA FAMILY MEMBER"/>
    <property type="match status" value="1"/>
</dbReference>
<evidence type="ECO:0000313" key="12">
    <source>
        <dbReference type="EMBL" id="ODQ62479.1"/>
    </source>
</evidence>
<accession>A0A1E3PAN2</accession>
<evidence type="ECO:0000256" key="7">
    <source>
        <dbReference type="ARBA" id="ARBA00023010"/>
    </source>
</evidence>